<organism evidence="2 3">
    <name type="scientific">Candidozyma auris</name>
    <name type="common">Yeast</name>
    <name type="synonym">Candida auris</name>
    <dbReference type="NCBI Taxonomy" id="498019"/>
    <lineage>
        <taxon>Eukaryota</taxon>
        <taxon>Fungi</taxon>
        <taxon>Dikarya</taxon>
        <taxon>Ascomycota</taxon>
        <taxon>Saccharomycotina</taxon>
        <taxon>Pichiomycetes</taxon>
        <taxon>Metschnikowiaceae</taxon>
        <taxon>Candidozyma</taxon>
    </lineage>
</organism>
<protein>
    <submittedName>
        <fullName evidence="2">Uncharacterized protein</fullName>
    </submittedName>
</protein>
<evidence type="ECO:0000256" key="1">
    <source>
        <dbReference type="SAM" id="MobiDB-lite"/>
    </source>
</evidence>
<dbReference type="AlphaFoldDB" id="A0A0L0P197"/>
<proteinExistence type="predicted"/>
<feature type="compositionally biased region" description="Basic and acidic residues" evidence="1">
    <location>
        <begin position="56"/>
        <end position="65"/>
    </location>
</feature>
<sequence>MATMIFKMSPQTMIKLMYYTSWRNVEEGLSFYTCGIRSNLGQPYSLMREKVQPAARCNKEHRNNEQRNVGENVTKEKRMLA</sequence>
<dbReference type="VEuPathDB" id="FungiDB:QG37_02985"/>
<feature type="region of interest" description="Disordered" evidence="1">
    <location>
        <begin position="56"/>
        <end position="81"/>
    </location>
</feature>
<gene>
    <name evidence="2" type="ORF">QG37_02985</name>
</gene>
<comment type="caution">
    <text evidence="2">The sequence shown here is derived from an EMBL/GenBank/DDBJ whole genome shotgun (WGS) entry which is preliminary data.</text>
</comment>
<dbReference type="EMBL" id="LGST01000020">
    <property type="protein sequence ID" value="KNE00040.1"/>
    <property type="molecule type" value="Genomic_DNA"/>
</dbReference>
<evidence type="ECO:0000313" key="3">
    <source>
        <dbReference type="Proteomes" id="UP000037122"/>
    </source>
</evidence>
<name>A0A0L0P197_CANAR</name>
<reference evidence="3" key="1">
    <citation type="journal article" date="2015" name="BMC Genomics">
        <title>Draft genome of a commonly misdiagnosed multidrug resistant pathogen Candida auris.</title>
        <authorList>
            <person name="Chatterjee S."/>
            <person name="Alampalli S.V."/>
            <person name="Nageshan R.K."/>
            <person name="Chettiar S.T."/>
            <person name="Joshi S."/>
            <person name="Tatu U.S."/>
        </authorList>
    </citation>
    <scope>NUCLEOTIDE SEQUENCE [LARGE SCALE GENOMIC DNA]</scope>
    <source>
        <strain evidence="3">6684</strain>
    </source>
</reference>
<accession>A0A0L0P197</accession>
<evidence type="ECO:0000313" key="2">
    <source>
        <dbReference type="EMBL" id="KNE00040.1"/>
    </source>
</evidence>
<dbReference type="Proteomes" id="UP000037122">
    <property type="component" value="Unassembled WGS sequence"/>
</dbReference>